<evidence type="ECO:0000313" key="3">
    <source>
        <dbReference type="Proteomes" id="UP000001542"/>
    </source>
</evidence>
<proteinExistence type="predicted"/>
<dbReference type="KEGG" id="tva:4748725"/>
<accession>A2FVN5</accession>
<gene>
    <name evidence="2" type="ORF">TVAG_425180</name>
</gene>
<dbReference type="EMBL" id="DS114063">
    <property type="protein sequence ID" value="EAX91026.1"/>
    <property type="molecule type" value="Genomic_DNA"/>
</dbReference>
<dbReference type="VEuPathDB" id="TrichDB:TVAGG3_0684610"/>
<evidence type="ECO:0000256" key="1">
    <source>
        <dbReference type="SAM" id="MobiDB-lite"/>
    </source>
</evidence>
<reference evidence="2" key="1">
    <citation type="submission" date="2006-10" db="EMBL/GenBank/DDBJ databases">
        <authorList>
            <person name="Amadeo P."/>
            <person name="Zhao Q."/>
            <person name="Wortman J."/>
            <person name="Fraser-Liggett C."/>
            <person name="Carlton J."/>
        </authorList>
    </citation>
    <scope>NUCLEOTIDE SEQUENCE</scope>
    <source>
        <strain evidence="2">G3</strain>
    </source>
</reference>
<reference evidence="2" key="2">
    <citation type="journal article" date="2007" name="Science">
        <title>Draft genome sequence of the sexually transmitted pathogen Trichomonas vaginalis.</title>
        <authorList>
            <person name="Carlton J.M."/>
            <person name="Hirt R.P."/>
            <person name="Silva J.C."/>
            <person name="Delcher A.L."/>
            <person name="Schatz M."/>
            <person name="Zhao Q."/>
            <person name="Wortman J.R."/>
            <person name="Bidwell S.L."/>
            <person name="Alsmark U.C.M."/>
            <person name="Besteiro S."/>
            <person name="Sicheritz-Ponten T."/>
            <person name="Noel C.J."/>
            <person name="Dacks J.B."/>
            <person name="Foster P.G."/>
            <person name="Simillion C."/>
            <person name="Van de Peer Y."/>
            <person name="Miranda-Saavedra D."/>
            <person name="Barton G.J."/>
            <person name="Westrop G.D."/>
            <person name="Mueller S."/>
            <person name="Dessi D."/>
            <person name="Fiori P.L."/>
            <person name="Ren Q."/>
            <person name="Paulsen I."/>
            <person name="Zhang H."/>
            <person name="Bastida-Corcuera F.D."/>
            <person name="Simoes-Barbosa A."/>
            <person name="Brown M.T."/>
            <person name="Hayes R.D."/>
            <person name="Mukherjee M."/>
            <person name="Okumura C.Y."/>
            <person name="Schneider R."/>
            <person name="Smith A.J."/>
            <person name="Vanacova S."/>
            <person name="Villalvazo M."/>
            <person name="Haas B.J."/>
            <person name="Pertea M."/>
            <person name="Feldblyum T.V."/>
            <person name="Utterback T.R."/>
            <person name="Shu C.L."/>
            <person name="Osoegawa K."/>
            <person name="de Jong P.J."/>
            <person name="Hrdy I."/>
            <person name="Horvathova L."/>
            <person name="Zubacova Z."/>
            <person name="Dolezal P."/>
            <person name="Malik S.B."/>
            <person name="Logsdon J.M. Jr."/>
            <person name="Henze K."/>
            <person name="Gupta A."/>
            <person name="Wang C.C."/>
            <person name="Dunne R.L."/>
            <person name="Upcroft J.A."/>
            <person name="Upcroft P."/>
            <person name="White O."/>
            <person name="Salzberg S.L."/>
            <person name="Tang P."/>
            <person name="Chiu C.-H."/>
            <person name="Lee Y.-S."/>
            <person name="Embley T.M."/>
            <person name="Coombs G.H."/>
            <person name="Mottram J.C."/>
            <person name="Tachezy J."/>
            <person name="Fraser-Liggett C.M."/>
            <person name="Johnson P.J."/>
        </authorList>
    </citation>
    <scope>NUCLEOTIDE SEQUENCE [LARGE SCALE GENOMIC DNA]</scope>
    <source>
        <strain evidence="2">G3</strain>
    </source>
</reference>
<name>A2FVN5_TRIV3</name>
<sequence length="255" mass="27891">MLEGYTDYVSYDDYFYGFTWKPLPSQVVSVITKGFAEDCVQMWLSEMRYGDIPTDICTNIVEDAPDYVFAQDISYANPVNNGNENITSFVPSPSEYILPATPYTRIPRATDARITFSSAEANIEDSNATFFSATFDKFEIPPATPNQTALETPVPTPSLEPTATFEPTPFATAAITAHETPKETSPAATPQVTTPHQTPQLSKIPPRTPDPTTPPATNYVETPAPTSVPTPESGNKQLSKDDDGKEGGIKDYIFL</sequence>
<dbReference type="AlphaFoldDB" id="A2FVN5"/>
<dbReference type="VEuPathDB" id="TrichDB:TVAG_425180"/>
<dbReference type="Proteomes" id="UP000001542">
    <property type="component" value="Unassembled WGS sequence"/>
</dbReference>
<organism evidence="2 3">
    <name type="scientific">Trichomonas vaginalis (strain ATCC PRA-98 / G3)</name>
    <dbReference type="NCBI Taxonomy" id="412133"/>
    <lineage>
        <taxon>Eukaryota</taxon>
        <taxon>Metamonada</taxon>
        <taxon>Parabasalia</taxon>
        <taxon>Trichomonadida</taxon>
        <taxon>Trichomonadidae</taxon>
        <taxon>Trichomonas</taxon>
    </lineage>
</organism>
<dbReference type="InParanoid" id="A2FVN5"/>
<evidence type="ECO:0000313" key="2">
    <source>
        <dbReference type="EMBL" id="EAX91026.1"/>
    </source>
</evidence>
<feature type="compositionally biased region" description="Low complexity" evidence="1">
    <location>
        <begin position="186"/>
        <end position="200"/>
    </location>
</feature>
<protein>
    <submittedName>
        <fullName evidence="2">Uncharacterized protein</fullName>
    </submittedName>
</protein>
<feature type="region of interest" description="Disordered" evidence="1">
    <location>
        <begin position="178"/>
        <end position="255"/>
    </location>
</feature>
<dbReference type="STRING" id="5722.A2FVN5"/>
<feature type="compositionally biased region" description="Basic and acidic residues" evidence="1">
    <location>
        <begin position="238"/>
        <end position="249"/>
    </location>
</feature>
<feature type="compositionally biased region" description="Polar residues" evidence="1">
    <location>
        <begin position="224"/>
        <end position="237"/>
    </location>
</feature>
<keyword evidence="3" id="KW-1185">Reference proteome</keyword>
<dbReference type="RefSeq" id="XP_001303956.1">
    <property type="nucleotide sequence ID" value="XM_001303955.1"/>
</dbReference>